<reference evidence="3 4" key="1">
    <citation type="submission" date="2015-11" db="EMBL/GenBank/DDBJ databases">
        <title>Draft Genome Sequence of the Strain BR 10423 (Rhizobium sp.) isolated from nodules of Mimosa pudica.</title>
        <authorList>
            <person name="Barauna A.C."/>
            <person name="Zilli J.E."/>
            <person name="Simoes-Araujo J.L."/>
            <person name="Reis V.M."/>
            <person name="James E.K."/>
            <person name="Reis F.B.Jr."/>
            <person name="Rouws L.F."/>
            <person name="Passos S.R."/>
            <person name="Gois S.R."/>
        </authorList>
    </citation>
    <scope>NUCLEOTIDE SEQUENCE [LARGE SCALE GENOMIC DNA]</scope>
    <source>
        <strain evidence="3 4">BR10423</strain>
    </source>
</reference>
<keyword evidence="4" id="KW-1185">Reference proteome</keyword>
<feature type="signal peptide" evidence="2">
    <location>
        <begin position="1"/>
        <end position="22"/>
    </location>
</feature>
<dbReference type="OrthoDB" id="9806572at2"/>
<organism evidence="3 4">
    <name type="scientific">Rhizobium altiplani</name>
    <dbReference type="NCBI Taxonomy" id="1864509"/>
    <lineage>
        <taxon>Bacteria</taxon>
        <taxon>Pseudomonadati</taxon>
        <taxon>Pseudomonadota</taxon>
        <taxon>Alphaproteobacteria</taxon>
        <taxon>Hyphomicrobiales</taxon>
        <taxon>Rhizobiaceae</taxon>
        <taxon>Rhizobium/Agrobacterium group</taxon>
        <taxon>Rhizobium</taxon>
    </lineage>
</organism>
<feature type="region of interest" description="Disordered" evidence="1">
    <location>
        <begin position="25"/>
        <end position="46"/>
    </location>
</feature>
<dbReference type="Proteomes" id="UP000068164">
    <property type="component" value="Unassembled WGS sequence"/>
</dbReference>
<evidence type="ECO:0000313" key="3">
    <source>
        <dbReference type="EMBL" id="KWV44257.1"/>
    </source>
</evidence>
<evidence type="ECO:0000256" key="1">
    <source>
        <dbReference type="SAM" id="MobiDB-lite"/>
    </source>
</evidence>
<comment type="caution">
    <text evidence="3">The sequence shown here is derived from an EMBL/GenBank/DDBJ whole genome shotgun (WGS) entry which is preliminary data.</text>
</comment>
<dbReference type="Gene3D" id="2.60.40.1880">
    <property type="entry name" value="Invasion associated locus B (IalB) protein"/>
    <property type="match status" value="1"/>
</dbReference>
<evidence type="ECO:0000256" key="2">
    <source>
        <dbReference type="SAM" id="SignalP"/>
    </source>
</evidence>
<gene>
    <name evidence="3" type="ORF">AS026_17980</name>
</gene>
<proteinExistence type="predicted"/>
<dbReference type="EMBL" id="LNCD01000123">
    <property type="protein sequence ID" value="KWV44257.1"/>
    <property type="molecule type" value="Genomic_DNA"/>
</dbReference>
<dbReference type="Pfam" id="PF06776">
    <property type="entry name" value="IalB"/>
    <property type="match status" value="1"/>
</dbReference>
<feature type="chain" id="PRO_5007165247" evidence="2">
    <location>
        <begin position="23"/>
        <end position="189"/>
    </location>
</feature>
<sequence>MFLRSTAIAISLVLAGAGIASAQTKKSQPAAQPQAAQPQATPASTAPTRIQQFQAWGAYSYKSGANTVCYVLSVPTEKKPAGIDHGDNFFIVSQRPGQNISYEPQAMMGYTVKENSKIDVVIDNKTFVMFTKDKAGWVENAAQEPALVAAMKGGHSMTVNATSRKGTSTSYSYSLSGISAALKQVEGCK</sequence>
<keyword evidence="2" id="KW-0732">Signal</keyword>
<evidence type="ECO:0000313" key="4">
    <source>
        <dbReference type="Proteomes" id="UP000068164"/>
    </source>
</evidence>
<protein>
    <submittedName>
        <fullName evidence="3">Uncharacterized protein</fullName>
    </submittedName>
</protein>
<dbReference type="InterPro" id="IPR010642">
    <property type="entry name" value="Invasion_prot_B"/>
</dbReference>
<accession>A0A120FGF0</accession>
<dbReference type="AlphaFoldDB" id="A0A120FGF0"/>
<dbReference type="InterPro" id="IPR038696">
    <property type="entry name" value="IalB_sf"/>
</dbReference>
<dbReference type="RefSeq" id="WP_025658154.1">
    <property type="nucleotide sequence ID" value="NZ_LNCD01000123.1"/>
</dbReference>
<name>A0A120FGF0_9HYPH</name>